<dbReference type="EMBL" id="CP001801">
    <property type="protein sequence ID" value="ACX95461.1"/>
    <property type="molecule type" value="Genomic_DNA"/>
</dbReference>
<organism evidence="2 3">
    <name type="scientific">Halothiobacillus neapolitanus (strain ATCC 23641 / DSM 15147 / CIP 104769 / NCIMB 8539 / c2)</name>
    <name type="common">Thiobacillus neapolitanus</name>
    <dbReference type="NCBI Taxonomy" id="555778"/>
    <lineage>
        <taxon>Bacteria</taxon>
        <taxon>Pseudomonadati</taxon>
        <taxon>Pseudomonadota</taxon>
        <taxon>Gammaproteobacteria</taxon>
        <taxon>Chromatiales</taxon>
        <taxon>Halothiobacillaceae</taxon>
        <taxon>Halothiobacillus</taxon>
    </lineage>
</organism>
<reference evidence="2 3" key="1">
    <citation type="submission" date="2009-10" db="EMBL/GenBank/DDBJ databases">
        <title>Complete sequence of Halothiobacillus neapolitanus c2.</title>
        <authorList>
            <consortium name="US DOE Joint Genome Institute"/>
            <person name="Lucas S."/>
            <person name="Copeland A."/>
            <person name="Lapidus A."/>
            <person name="Glavina del Rio T."/>
            <person name="Tice H."/>
            <person name="Bruce D."/>
            <person name="Goodwin L."/>
            <person name="Pitluck S."/>
            <person name="Davenport K."/>
            <person name="Brettin T."/>
            <person name="Detter J.C."/>
            <person name="Han C."/>
            <person name="Tapia R."/>
            <person name="Larimer F."/>
            <person name="Land M."/>
            <person name="Hauser L."/>
            <person name="Kyrpides N."/>
            <person name="Mikhailova N."/>
            <person name="Kerfeld C."/>
            <person name="Cannon G."/>
            <person name="Heinhort S."/>
        </authorList>
    </citation>
    <scope>NUCLEOTIDE SEQUENCE [LARGE SCALE GENOMIC DNA]</scope>
    <source>
        <strain evidence="3">ATCC 23641 / c2</strain>
    </source>
</reference>
<evidence type="ECO:0000313" key="2">
    <source>
        <dbReference type="EMBL" id="ACX95461.1"/>
    </source>
</evidence>
<feature type="chain" id="PRO_5003010764" description="SoxXA-binding protein" evidence="1">
    <location>
        <begin position="26"/>
        <end position="108"/>
    </location>
</feature>
<dbReference type="KEGG" id="hna:Hneap_0608"/>
<evidence type="ECO:0000313" key="3">
    <source>
        <dbReference type="Proteomes" id="UP000009102"/>
    </source>
</evidence>
<gene>
    <name evidence="2" type="ordered locus">Hneap_0608</name>
</gene>
<evidence type="ECO:0000256" key="1">
    <source>
        <dbReference type="SAM" id="SignalP"/>
    </source>
</evidence>
<dbReference type="AlphaFoldDB" id="D0KYD8"/>
<name>D0KYD8_HALNC</name>
<keyword evidence="1" id="KW-0732">Signal</keyword>
<accession>D0KYD8</accession>
<evidence type="ECO:0008006" key="4">
    <source>
        <dbReference type="Google" id="ProtNLM"/>
    </source>
</evidence>
<sequence>MKKAQKIATAVTAATLFVGISAANAANMADYEKAKTAAMAEVKKVEAEGIAPWNPKAKKPILDHSDQLAKKGDFEGAIKYANYIASLQPIAVKEWKSQPNPGPYKPSR</sequence>
<dbReference type="RefSeq" id="WP_012823497.1">
    <property type="nucleotide sequence ID" value="NC_013422.1"/>
</dbReference>
<dbReference type="HOGENOM" id="CLU_2193295_0_0_6"/>
<proteinExistence type="predicted"/>
<dbReference type="OrthoDB" id="9945023at2"/>
<keyword evidence="3" id="KW-1185">Reference proteome</keyword>
<feature type="signal peptide" evidence="1">
    <location>
        <begin position="1"/>
        <end position="25"/>
    </location>
</feature>
<protein>
    <recommendedName>
        <fullName evidence="4">SoxXA-binding protein</fullName>
    </recommendedName>
</protein>
<dbReference type="Proteomes" id="UP000009102">
    <property type="component" value="Chromosome"/>
</dbReference>